<dbReference type="InterPro" id="IPR012340">
    <property type="entry name" value="NA-bd_OB-fold"/>
</dbReference>
<dbReference type="CDD" id="cd14332">
    <property type="entry name" value="UBA_RuvA_C"/>
    <property type="match status" value="1"/>
</dbReference>
<evidence type="ECO:0000259" key="5">
    <source>
        <dbReference type="SMART" id="SM00278"/>
    </source>
</evidence>
<dbReference type="HAMAP" id="MF_00031">
    <property type="entry name" value="DNA_HJ_migration_RuvA"/>
    <property type="match status" value="1"/>
</dbReference>
<dbReference type="GO" id="GO:0005524">
    <property type="term" value="F:ATP binding"/>
    <property type="evidence" value="ECO:0007669"/>
    <property type="project" value="InterPro"/>
</dbReference>
<reference evidence="6" key="1">
    <citation type="submission" date="2018-05" db="EMBL/GenBank/DDBJ databases">
        <authorList>
            <person name="Lanie J.A."/>
            <person name="Ng W.-L."/>
            <person name="Kazmierczak K.M."/>
            <person name="Andrzejewski T.M."/>
            <person name="Davidsen T.M."/>
            <person name="Wayne K.J."/>
            <person name="Tettelin H."/>
            <person name="Glass J.I."/>
            <person name="Rusch D."/>
            <person name="Podicherti R."/>
            <person name="Tsui H.-C.T."/>
            <person name="Winkler M.E."/>
        </authorList>
    </citation>
    <scope>NUCLEOTIDE SEQUENCE</scope>
</reference>
<dbReference type="GO" id="GO:0009378">
    <property type="term" value="F:four-way junction helicase activity"/>
    <property type="evidence" value="ECO:0007669"/>
    <property type="project" value="InterPro"/>
</dbReference>
<evidence type="ECO:0000256" key="1">
    <source>
        <dbReference type="ARBA" id="ARBA00022490"/>
    </source>
</evidence>
<dbReference type="InterPro" id="IPR011114">
    <property type="entry name" value="RuvA_C"/>
</dbReference>
<dbReference type="Pfam" id="PF07499">
    <property type="entry name" value="RuvA_C"/>
    <property type="match status" value="1"/>
</dbReference>
<dbReference type="AlphaFoldDB" id="A0A381NRW0"/>
<protein>
    <recommendedName>
        <fullName evidence="5">Helix-hairpin-helix DNA-binding motif class 1 domain-containing protein</fullName>
    </recommendedName>
</protein>
<evidence type="ECO:0000256" key="2">
    <source>
        <dbReference type="ARBA" id="ARBA00022763"/>
    </source>
</evidence>
<organism evidence="6">
    <name type="scientific">marine metagenome</name>
    <dbReference type="NCBI Taxonomy" id="408172"/>
    <lineage>
        <taxon>unclassified sequences</taxon>
        <taxon>metagenomes</taxon>
        <taxon>ecological metagenomes</taxon>
    </lineage>
</organism>
<feature type="domain" description="Helix-hairpin-helix DNA-binding motif class 1" evidence="5">
    <location>
        <begin position="104"/>
        <end position="123"/>
    </location>
</feature>
<dbReference type="InterPro" id="IPR000085">
    <property type="entry name" value="RuvA"/>
</dbReference>
<dbReference type="SMART" id="SM00278">
    <property type="entry name" value="HhH1"/>
    <property type="match status" value="2"/>
</dbReference>
<dbReference type="InterPro" id="IPR013849">
    <property type="entry name" value="DNA_helicase_Holl-junc_RuvA_I"/>
</dbReference>
<dbReference type="InterPro" id="IPR036267">
    <property type="entry name" value="RuvA_C_sf"/>
</dbReference>
<keyword evidence="4" id="KW-0234">DNA repair</keyword>
<keyword evidence="1" id="KW-0963">Cytoplasm</keyword>
<dbReference type="SUPFAM" id="SSF47781">
    <property type="entry name" value="RuvA domain 2-like"/>
    <property type="match status" value="1"/>
</dbReference>
<keyword evidence="2" id="KW-0227">DNA damage</keyword>
<dbReference type="Pfam" id="PF14520">
    <property type="entry name" value="HHH_5"/>
    <property type="match status" value="1"/>
</dbReference>
<dbReference type="Gene3D" id="2.40.50.140">
    <property type="entry name" value="Nucleic acid-binding proteins"/>
    <property type="match status" value="1"/>
</dbReference>
<dbReference type="InterPro" id="IPR010994">
    <property type="entry name" value="RuvA_2-like"/>
</dbReference>
<feature type="domain" description="Helix-hairpin-helix DNA-binding motif class 1" evidence="5">
    <location>
        <begin position="69"/>
        <end position="88"/>
    </location>
</feature>
<evidence type="ECO:0000313" key="6">
    <source>
        <dbReference type="EMBL" id="SUZ57335.1"/>
    </source>
</evidence>
<dbReference type="GO" id="GO:0006310">
    <property type="term" value="P:DNA recombination"/>
    <property type="evidence" value="ECO:0007669"/>
    <property type="project" value="InterPro"/>
</dbReference>
<accession>A0A381NRW0</accession>
<dbReference type="GO" id="GO:0003677">
    <property type="term" value="F:DNA binding"/>
    <property type="evidence" value="ECO:0007669"/>
    <property type="project" value="UniProtKB-KW"/>
</dbReference>
<dbReference type="Gene3D" id="1.10.8.10">
    <property type="entry name" value="DNA helicase RuvA subunit, C-terminal domain"/>
    <property type="match status" value="1"/>
</dbReference>
<dbReference type="GO" id="GO:0006281">
    <property type="term" value="P:DNA repair"/>
    <property type="evidence" value="ECO:0007669"/>
    <property type="project" value="UniProtKB-KW"/>
</dbReference>
<keyword evidence="3" id="KW-0238">DNA-binding</keyword>
<dbReference type="Gene3D" id="1.10.150.20">
    <property type="entry name" value="5' to 3' exonuclease, C-terminal subdomain"/>
    <property type="match status" value="1"/>
</dbReference>
<dbReference type="InterPro" id="IPR003583">
    <property type="entry name" value="Hlx-hairpin-Hlx_DNA-bd_motif"/>
</dbReference>
<evidence type="ECO:0000256" key="4">
    <source>
        <dbReference type="ARBA" id="ARBA00023204"/>
    </source>
</evidence>
<sequence>MRGRIVNISDNVLIIDVQGVAYEAEVTGTTLATVVGHEGEVDVYTHLVVRDDTQALYGFSSLAERELFRVLIRVNGIGPKLGLMLLSSLTPEEFATSVADQDVAAMTRVPGVGKKTAERLLMELKDRLDTLPVGAPRAATQKESTAREAELALVSLGYRPVEAARAIDNVYASGEPVEELIRMALQRMLTNA</sequence>
<dbReference type="Pfam" id="PF01330">
    <property type="entry name" value="RuvA_N"/>
    <property type="match status" value="1"/>
</dbReference>
<dbReference type="GO" id="GO:0009379">
    <property type="term" value="C:Holliday junction helicase complex"/>
    <property type="evidence" value="ECO:0007669"/>
    <property type="project" value="InterPro"/>
</dbReference>
<gene>
    <name evidence="6" type="ORF">METZ01_LOCUS10189</name>
</gene>
<dbReference type="EMBL" id="UINC01000555">
    <property type="protein sequence ID" value="SUZ57335.1"/>
    <property type="molecule type" value="Genomic_DNA"/>
</dbReference>
<dbReference type="SUPFAM" id="SSF50249">
    <property type="entry name" value="Nucleic acid-binding proteins"/>
    <property type="match status" value="1"/>
</dbReference>
<name>A0A381NRW0_9ZZZZ</name>
<evidence type="ECO:0000256" key="3">
    <source>
        <dbReference type="ARBA" id="ARBA00023125"/>
    </source>
</evidence>
<dbReference type="SUPFAM" id="SSF46929">
    <property type="entry name" value="DNA helicase RuvA subunit, C-terminal domain"/>
    <property type="match status" value="1"/>
</dbReference>
<proteinExistence type="inferred from homology"/>
<dbReference type="NCBIfam" id="TIGR00084">
    <property type="entry name" value="ruvA"/>
    <property type="match status" value="1"/>
</dbReference>